<feature type="transmembrane region" description="Helical" evidence="10">
    <location>
        <begin position="20"/>
        <end position="37"/>
    </location>
</feature>
<dbReference type="InterPro" id="IPR011009">
    <property type="entry name" value="Kinase-like_dom_sf"/>
</dbReference>
<evidence type="ECO:0000256" key="7">
    <source>
        <dbReference type="ARBA" id="ARBA00023136"/>
    </source>
</evidence>
<comment type="subcellular location">
    <subcellularLocation>
        <location evidence="1">Membrane</location>
    </subcellularLocation>
</comment>
<evidence type="ECO:0000256" key="10">
    <source>
        <dbReference type="SAM" id="Phobius"/>
    </source>
</evidence>
<dbReference type="Gene3D" id="3.30.200.20">
    <property type="entry name" value="Phosphorylase Kinase, domain 1"/>
    <property type="match status" value="1"/>
</dbReference>
<dbReference type="SUPFAM" id="SSF56112">
    <property type="entry name" value="Protein kinase-like (PK-like)"/>
    <property type="match status" value="1"/>
</dbReference>
<keyword evidence="4" id="KW-0732">Signal</keyword>
<dbReference type="InterPro" id="IPR001611">
    <property type="entry name" value="Leu-rich_rpt"/>
</dbReference>
<proteinExistence type="predicted"/>
<dbReference type="GO" id="GO:0016020">
    <property type="term" value="C:membrane"/>
    <property type="evidence" value="ECO:0007669"/>
    <property type="project" value="UniProtKB-SubCell"/>
</dbReference>
<dbReference type="Proteomes" id="UP000594638">
    <property type="component" value="Unassembled WGS sequence"/>
</dbReference>
<evidence type="ECO:0000256" key="9">
    <source>
        <dbReference type="SAM" id="MobiDB-lite"/>
    </source>
</evidence>
<evidence type="ECO:0000256" key="3">
    <source>
        <dbReference type="ARBA" id="ARBA00022692"/>
    </source>
</evidence>
<accession>A0A8S0UQE3</accession>
<keyword evidence="8" id="KW-0675">Receptor</keyword>
<feature type="region of interest" description="Disordered" evidence="9">
    <location>
        <begin position="252"/>
        <end position="285"/>
    </location>
</feature>
<dbReference type="PANTHER" id="PTHR48007:SF13">
    <property type="entry name" value="PROTEIN STRUBBELIG-RECEPTOR FAMILY 4"/>
    <property type="match status" value="1"/>
</dbReference>
<dbReference type="PROSITE" id="PS51450">
    <property type="entry name" value="LRR"/>
    <property type="match status" value="1"/>
</dbReference>
<evidence type="ECO:0000313" key="13">
    <source>
        <dbReference type="Proteomes" id="UP000594638"/>
    </source>
</evidence>
<dbReference type="InterPro" id="IPR000719">
    <property type="entry name" value="Prot_kinase_dom"/>
</dbReference>
<keyword evidence="7 10" id="KW-0472">Membrane</keyword>
<sequence>MPSIDSFKYHTYSFVRIPSPWALLYCLVLCSVTANFVQSKTDSSDVSALNVMYTSMNSPSQLDGWKSSGGDPCGQSWKGITCSGSKVTEIDLSDLGLSGSIGYKLSGLESVTYFDVSKNNFNGNIPYQLPPNLKLMDLSGNEFNGNVPYSISQMTDLKELYLNNNQLNGQLSDMFGQLSKLTKMDLSSNSLSGDLPQSFKNLSTLSTLYLQNNKFTGSINVLSNLPLDDLNVANNKFTGWIPNELKNIDNIKTGGNSWSSGPAPPPPPGTKSDTRASQSHKENEKSGLSGVAIAGIVLGFLIILGIVINLFSRRSTPPPHYIEDDMLSPRRPFTPLSSSELPSDFHAKSHKDFRELKSFKSSSSNRIKGLQASPSISLKLPSSTRLQSFSNNEFTNNLDVKTSSSVAIASYSLADLQTATGNFATGRLLGEGSIGRVYRAKYADGRVLAVKKIDSSLFHGERGERFADIVSNISKIRHPNVTELVGYCTEQGQNMLVYEYFRNGSLHEFLHLSDDFSKPLTWNTRVRIALGTAHAVEYLHEVYSPSCVHKNIKSSNILLDTELNPCLSDCGLATFFERISQNLGTGYNAPECTKPSAYTVKSDVYSFGVVMLELLTGRLPFDSSKPRYEQYLVRWASPQLHDIDALAKLVDPALHGLYPPKSLSQFADAVALCVQSEPEFRPPMSEVVQILQRLVQRSGISQRGDGLGASQRTDDSDY</sequence>
<evidence type="ECO:0000256" key="6">
    <source>
        <dbReference type="ARBA" id="ARBA00022989"/>
    </source>
</evidence>
<keyword evidence="3 10" id="KW-0812">Transmembrane</keyword>
<dbReference type="InterPro" id="IPR013210">
    <property type="entry name" value="LRR_N_plant-typ"/>
</dbReference>
<gene>
    <name evidence="12" type="ORF">OLEA9_A073198</name>
</gene>
<keyword evidence="13" id="KW-1185">Reference proteome</keyword>
<organism evidence="12 13">
    <name type="scientific">Olea europaea subsp. europaea</name>
    <dbReference type="NCBI Taxonomy" id="158383"/>
    <lineage>
        <taxon>Eukaryota</taxon>
        <taxon>Viridiplantae</taxon>
        <taxon>Streptophyta</taxon>
        <taxon>Embryophyta</taxon>
        <taxon>Tracheophyta</taxon>
        <taxon>Spermatophyta</taxon>
        <taxon>Magnoliopsida</taxon>
        <taxon>eudicotyledons</taxon>
        <taxon>Gunneridae</taxon>
        <taxon>Pentapetalae</taxon>
        <taxon>asterids</taxon>
        <taxon>lamiids</taxon>
        <taxon>Lamiales</taxon>
        <taxon>Oleaceae</taxon>
        <taxon>Oleeae</taxon>
        <taxon>Olea</taxon>
    </lineage>
</organism>
<evidence type="ECO:0000256" key="4">
    <source>
        <dbReference type="ARBA" id="ARBA00022729"/>
    </source>
</evidence>
<evidence type="ECO:0000256" key="5">
    <source>
        <dbReference type="ARBA" id="ARBA00022737"/>
    </source>
</evidence>
<dbReference type="Pfam" id="PF07714">
    <property type="entry name" value="PK_Tyr_Ser-Thr"/>
    <property type="match status" value="1"/>
</dbReference>
<dbReference type="Pfam" id="PF08263">
    <property type="entry name" value="LRRNT_2"/>
    <property type="match status" value="1"/>
</dbReference>
<protein>
    <submittedName>
        <fullName evidence="12">STRUBBELIG-RECEPTOR FAMILY 5</fullName>
    </submittedName>
</protein>
<dbReference type="PANTHER" id="PTHR48007">
    <property type="entry name" value="LEUCINE-RICH REPEAT RECEPTOR-LIKE PROTEIN KINASE PXC1"/>
    <property type="match status" value="1"/>
</dbReference>
<evidence type="ECO:0000259" key="11">
    <source>
        <dbReference type="PROSITE" id="PS50011"/>
    </source>
</evidence>
<dbReference type="InterPro" id="IPR032675">
    <property type="entry name" value="LRR_dom_sf"/>
</dbReference>
<keyword evidence="6 10" id="KW-1133">Transmembrane helix</keyword>
<feature type="transmembrane region" description="Helical" evidence="10">
    <location>
        <begin position="288"/>
        <end position="311"/>
    </location>
</feature>
<keyword evidence="5" id="KW-0677">Repeat</keyword>
<dbReference type="EMBL" id="CACTIH010009070">
    <property type="protein sequence ID" value="CAA3022464.1"/>
    <property type="molecule type" value="Genomic_DNA"/>
</dbReference>
<reference evidence="12 13" key="1">
    <citation type="submission" date="2019-12" db="EMBL/GenBank/DDBJ databases">
        <authorList>
            <person name="Alioto T."/>
            <person name="Alioto T."/>
            <person name="Gomez Garrido J."/>
        </authorList>
    </citation>
    <scope>NUCLEOTIDE SEQUENCE [LARGE SCALE GENOMIC DNA]</scope>
</reference>
<dbReference type="FunFam" id="1.10.510.10:FF:000095">
    <property type="entry name" value="protein STRUBBELIG-RECEPTOR FAMILY 8"/>
    <property type="match status" value="1"/>
</dbReference>
<dbReference type="PROSITE" id="PS50011">
    <property type="entry name" value="PROTEIN_KINASE_DOM"/>
    <property type="match status" value="1"/>
</dbReference>
<dbReference type="FunFam" id="3.80.10.10:FF:000062">
    <property type="entry name" value="protein STRUBBELIG-RECEPTOR FAMILY 3"/>
    <property type="match status" value="1"/>
</dbReference>
<comment type="caution">
    <text evidence="12">The sequence shown here is derived from an EMBL/GenBank/DDBJ whole genome shotgun (WGS) entry which is preliminary data.</text>
</comment>
<dbReference type="Gramene" id="OE9A073198T1">
    <property type="protein sequence ID" value="OE9A073198C1"/>
    <property type="gene ID" value="OE9A073198"/>
</dbReference>
<dbReference type="Gene3D" id="3.80.10.10">
    <property type="entry name" value="Ribonuclease Inhibitor"/>
    <property type="match status" value="2"/>
</dbReference>
<dbReference type="Pfam" id="PF00560">
    <property type="entry name" value="LRR_1"/>
    <property type="match status" value="1"/>
</dbReference>
<dbReference type="FunFam" id="3.30.200.20:FF:000125">
    <property type="entry name" value="Protein STRUBBELIG-RECEPTOR FAMILY 8"/>
    <property type="match status" value="1"/>
</dbReference>
<dbReference type="OrthoDB" id="4062651at2759"/>
<evidence type="ECO:0000256" key="8">
    <source>
        <dbReference type="ARBA" id="ARBA00023170"/>
    </source>
</evidence>
<dbReference type="GO" id="GO:0005524">
    <property type="term" value="F:ATP binding"/>
    <property type="evidence" value="ECO:0007669"/>
    <property type="project" value="InterPro"/>
</dbReference>
<evidence type="ECO:0000313" key="12">
    <source>
        <dbReference type="EMBL" id="CAA3022464.1"/>
    </source>
</evidence>
<dbReference type="AlphaFoldDB" id="A0A8S0UQE3"/>
<evidence type="ECO:0000256" key="1">
    <source>
        <dbReference type="ARBA" id="ARBA00004370"/>
    </source>
</evidence>
<evidence type="ECO:0000256" key="2">
    <source>
        <dbReference type="ARBA" id="ARBA00022614"/>
    </source>
</evidence>
<name>A0A8S0UQE3_OLEEU</name>
<dbReference type="Pfam" id="PF13855">
    <property type="entry name" value="LRR_8"/>
    <property type="match status" value="1"/>
</dbReference>
<dbReference type="Gene3D" id="1.10.510.10">
    <property type="entry name" value="Transferase(Phosphotransferase) domain 1"/>
    <property type="match status" value="1"/>
</dbReference>
<dbReference type="InterPro" id="IPR046959">
    <property type="entry name" value="PRK1-6/SRF4-like"/>
</dbReference>
<feature type="domain" description="Protein kinase" evidence="11">
    <location>
        <begin position="423"/>
        <end position="695"/>
    </location>
</feature>
<dbReference type="GO" id="GO:0004672">
    <property type="term" value="F:protein kinase activity"/>
    <property type="evidence" value="ECO:0007669"/>
    <property type="project" value="InterPro"/>
</dbReference>
<dbReference type="InterPro" id="IPR001245">
    <property type="entry name" value="Ser-Thr/Tyr_kinase_cat_dom"/>
</dbReference>
<dbReference type="SUPFAM" id="SSF52058">
    <property type="entry name" value="L domain-like"/>
    <property type="match status" value="1"/>
</dbReference>
<keyword evidence="2" id="KW-0433">Leucine-rich repeat</keyword>